<gene>
    <name evidence="7" type="ORF">C1E24_10160</name>
</gene>
<dbReference type="RefSeq" id="WP_138481081.1">
    <property type="nucleotide sequence ID" value="NZ_PPSW01000014.1"/>
</dbReference>
<accession>A0A5R9Q1Z0</accession>
<dbReference type="GO" id="GO:0016491">
    <property type="term" value="F:oxidoreductase activity"/>
    <property type="evidence" value="ECO:0007669"/>
    <property type="project" value="InterPro"/>
</dbReference>
<organism evidence="7 8">
    <name type="scientific">Pseudoalteromonas phenolica</name>
    <dbReference type="NCBI Taxonomy" id="161398"/>
    <lineage>
        <taxon>Bacteria</taxon>
        <taxon>Pseudomonadati</taxon>
        <taxon>Pseudomonadota</taxon>
        <taxon>Gammaproteobacteria</taxon>
        <taxon>Alteromonadales</taxon>
        <taxon>Pseudoalteromonadaceae</taxon>
        <taxon>Pseudoalteromonas</taxon>
    </lineage>
</organism>
<feature type="transmembrane region" description="Helical" evidence="5">
    <location>
        <begin position="30"/>
        <end position="52"/>
    </location>
</feature>
<evidence type="ECO:0000256" key="4">
    <source>
        <dbReference type="ARBA" id="ARBA00023136"/>
    </source>
</evidence>
<evidence type="ECO:0000256" key="2">
    <source>
        <dbReference type="ARBA" id="ARBA00022692"/>
    </source>
</evidence>
<evidence type="ECO:0000313" key="7">
    <source>
        <dbReference type="EMBL" id="TLX47158.1"/>
    </source>
</evidence>
<dbReference type="InterPro" id="IPR050307">
    <property type="entry name" value="Sterol_Desaturase_Related"/>
</dbReference>
<evidence type="ECO:0000259" key="6">
    <source>
        <dbReference type="Pfam" id="PF04116"/>
    </source>
</evidence>
<proteinExistence type="predicted"/>
<dbReference type="PANTHER" id="PTHR11863">
    <property type="entry name" value="STEROL DESATURASE"/>
    <property type="match status" value="1"/>
</dbReference>
<dbReference type="Proteomes" id="UP000309186">
    <property type="component" value="Unassembled WGS sequence"/>
</dbReference>
<name>A0A5R9Q1Z0_9GAMM</name>
<keyword evidence="3 5" id="KW-1133">Transmembrane helix</keyword>
<reference evidence="7 8" key="1">
    <citation type="submission" date="2018-01" db="EMBL/GenBank/DDBJ databases">
        <title>Co-occurrence of chitin degradation, pigmentation and bioactivity in marine Pseudoalteromonas.</title>
        <authorList>
            <person name="Paulsen S."/>
            <person name="Gram L."/>
            <person name="Machado H."/>
        </authorList>
    </citation>
    <scope>NUCLEOTIDE SEQUENCE [LARGE SCALE GENOMIC DNA]</scope>
    <source>
        <strain evidence="7 8">S3663</strain>
    </source>
</reference>
<evidence type="ECO:0000256" key="1">
    <source>
        <dbReference type="ARBA" id="ARBA00004370"/>
    </source>
</evidence>
<comment type="caution">
    <text evidence="7">The sequence shown here is derived from an EMBL/GenBank/DDBJ whole genome shotgun (WGS) entry which is preliminary data.</text>
</comment>
<dbReference type="GO" id="GO:0008610">
    <property type="term" value="P:lipid biosynthetic process"/>
    <property type="evidence" value="ECO:0007669"/>
    <property type="project" value="InterPro"/>
</dbReference>
<dbReference type="AlphaFoldDB" id="A0A5R9Q1Z0"/>
<evidence type="ECO:0000256" key="3">
    <source>
        <dbReference type="ARBA" id="ARBA00022989"/>
    </source>
</evidence>
<feature type="domain" description="Fatty acid hydroxylase" evidence="6">
    <location>
        <begin position="75"/>
        <end position="195"/>
    </location>
</feature>
<protein>
    <submittedName>
        <fullName evidence="7">Desaturase</fullName>
    </submittedName>
</protein>
<dbReference type="EMBL" id="PPSW01000014">
    <property type="protein sequence ID" value="TLX47158.1"/>
    <property type="molecule type" value="Genomic_DNA"/>
</dbReference>
<sequence length="197" mass="23467">MTTYIAVIALFLFVLERLISYKPFVKSKAWYRRAVLLNIITLLTFYFGSLTWEPFFQSIEVSDPLINMSAPVQGLICYVFFNFVFYWWHRLKHSNRYLWRLFHQVHHSPQRIEVLTSNYLHPLDAVSSLIIGAMTCYVLLGFNSLASAWFTLYLGVMGYFLHSNIRAPRWLGFIIQTPQMHRMHHEYNKHRSNYCDI</sequence>
<dbReference type="GO" id="GO:0016020">
    <property type="term" value="C:membrane"/>
    <property type="evidence" value="ECO:0007669"/>
    <property type="project" value="UniProtKB-SubCell"/>
</dbReference>
<dbReference type="Pfam" id="PF04116">
    <property type="entry name" value="FA_hydroxylase"/>
    <property type="match status" value="1"/>
</dbReference>
<dbReference type="InterPro" id="IPR006694">
    <property type="entry name" value="Fatty_acid_hydroxylase"/>
</dbReference>
<evidence type="ECO:0000313" key="8">
    <source>
        <dbReference type="Proteomes" id="UP000309186"/>
    </source>
</evidence>
<comment type="subcellular location">
    <subcellularLocation>
        <location evidence="1">Membrane</location>
    </subcellularLocation>
</comment>
<feature type="transmembrane region" description="Helical" evidence="5">
    <location>
        <begin position="129"/>
        <end position="161"/>
    </location>
</feature>
<dbReference type="GO" id="GO:0005506">
    <property type="term" value="F:iron ion binding"/>
    <property type="evidence" value="ECO:0007669"/>
    <property type="project" value="InterPro"/>
</dbReference>
<evidence type="ECO:0000256" key="5">
    <source>
        <dbReference type="SAM" id="Phobius"/>
    </source>
</evidence>
<dbReference type="OrthoDB" id="9770329at2"/>
<feature type="transmembrane region" description="Helical" evidence="5">
    <location>
        <begin position="64"/>
        <end position="88"/>
    </location>
</feature>
<keyword evidence="4 5" id="KW-0472">Membrane</keyword>
<keyword evidence="2 5" id="KW-0812">Transmembrane</keyword>